<dbReference type="EMBL" id="KK784876">
    <property type="protein sequence ID" value="KDO81355.1"/>
    <property type="molecule type" value="Genomic_DNA"/>
</dbReference>
<keyword evidence="2" id="KW-1185">Reference proteome</keyword>
<evidence type="ECO:0000313" key="2">
    <source>
        <dbReference type="Proteomes" id="UP000027120"/>
    </source>
</evidence>
<evidence type="ECO:0000313" key="1">
    <source>
        <dbReference type="EMBL" id="KDO81355.1"/>
    </source>
</evidence>
<organism evidence="1 2">
    <name type="scientific">Citrus sinensis</name>
    <name type="common">Sweet orange</name>
    <name type="synonym">Citrus aurantium var. sinensis</name>
    <dbReference type="NCBI Taxonomy" id="2711"/>
    <lineage>
        <taxon>Eukaryota</taxon>
        <taxon>Viridiplantae</taxon>
        <taxon>Streptophyta</taxon>
        <taxon>Embryophyta</taxon>
        <taxon>Tracheophyta</taxon>
        <taxon>Spermatophyta</taxon>
        <taxon>Magnoliopsida</taxon>
        <taxon>eudicotyledons</taxon>
        <taxon>Gunneridae</taxon>
        <taxon>Pentapetalae</taxon>
        <taxon>rosids</taxon>
        <taxon>malvids</taxon>
        <taxon>Sapindales</taxon>
        <taxon>Rutaceae</taxon>
        <taxon>Aurantioideae</taxon>
        <taxon>Citrus</taxon>
    </lineage>
</organism>
<gene>
    <name evidence="1" type="ORF">CISIN_1g042689mg</name>
</gene>
<sequence>MIKNNYQRVPDLHQIHLIIKVRVVRHAINKVEKIMIKVKEQKNLENDSKIITINVPHDRTARVLYI</sequence>
<name>A0A067GRP9_CITSI</name>
<dbReference type="AlphaFoldDB" id="A0A067GRP9"/>
<protein>
    <submittedName>
        <fullName evidence="1">Uncharacterized protein</fullName>
    </submittedName>
</protein>
<proteinExistence type="predicted"/>
<reference evidence="1 2" key="1">
    <citation type="submission" date="2014-04" db="EMBL/GenBank/DDBJ databases">
        <authorList>
            <consortium name="International Citrus Genome Consortium"/>
            <person name="Gmitter F."/>
            <person name="Chen C."/>
            <person name="Farmerie W."/>
            <person name="Harkins T."/>
            <person name="Desany B."/>
            <person name="Mohiuddin M."/>
            <person name="Kodira C."/>
            <person name="Borodovsky M."/>
            <person name="Lomsadze A."/>
            <person name="Burns P."/>
            <person name="Jenkins J."/>
            <person name="Prochnik S."/>
            <person name="Shu S."/>
            <person name="Chapman J."/>
            <person name="Pitluck S."/>
            <person name="Schmutz J."/>
            <person name="Rokhsar D."/>
        </authorList>
    </citation>
    <scope>NUCLEOTIDE SEQUENCE</scope>
</reference>
<accession>A0A067GRP9</accession>
<dbReference type="Proteomes" id="UP000027120">
    <property type="component" value="Unassembled WGS sequence"/>
</dbReference>